<feature type="domain" description="C2H2-type" evidence="12">
    <location>
        <begin position="163"/>
        <end position="193"/>
    </location>
</feature>
<evidence type="ECO:0000256" key="3">
    <source>
        <dbReference type="ARBA" id="ARBA00022723"/>
    </source>
</evidence>
<dbReference type="Proteomes" id="UP000518752">
    <property type="component" value="Unassembled WGS sequence"/>
</dbReference>
<evidence type="ECO:0000256" key="11">
    <source>
        <dbReference type="SAM" id="MobiDB-lite"/>
    </source>
</evidence>
<evidence type="ECO:0000256" key="1">
    <source>
        <dbReference type="ARBA" id="ARBA00004123"/>
    </source>
</evidence>
<gene>
    <name evidence="13" type="ORF">D9757_009052</name>
</gene>
<dbReference type="OrthoDB" id="6077919at2759"/>
<accession>A0A8H5M5B1</accession>
<dbReference type="GO" id="GO:0005634">
    <property type="term" value="C:nucleus"/>
    <property type="evidence" value="ECO:0007669"/>
    <property type="project" value="UniProtKB-SubCell"/>
</dbReference>
<dbReference type="Pfam" id="PF00096">
    <property type="entry name" value="zf-C2H2"/>
    <property type="match status" value="1"/>
</dbReference>
<dbReference type="GO" id="GO:0000981">
    <property type="term" value="F:DNA-binding transcription factor activity, RNA polymerase II-specific"/>
    <property type="evidence" value="ECO:0007669"/>
    <property type="project" value="TreeGrafter"/>
</dbReference>
<evidence type="ECO:0000256" key="2">
    <source>
        <dbReference type="ARBA" id="ARBA00006991"/>
    </source>
</evidence>
<dbReference type="InterPro" id="IPR013087">
    <property type="entry name" value="Znf_C2H2_type"/>
</dbReference>
<proteinExistence type="inferred from homology"/>
<keyword evidence="7" id="KW-0805">Transcription regulation</keyword>
<keyword evidence="6" id="KW-0862">Zinc</keyword>
<feature type="domain" description="C2H2-type" evidence="12">
    <location>
        <begin position="135"/>
        <end position="162"/>
    </location>
</feature>
<dbReference type="PROSITE" id="PS50157">
    <property type="entry name" value="ZINC_FINGER_C2H2_2"/>
    <property type="match status" value="2"/>
</dbReference>
<evidence type="ECO:0000256" key="8">
    <source>
        <dbReference type="ARBA" id="ARBA00023163"/>
    </source>
</evidence>
<dbReference type="SUPFAM" id="SSF57667">
    <property type="entry name" value="beta-beta-alpha zinc fingers"/>
    <property type="match status" value="1"/>
</dbReference>
<keyword evidence="3" id="KW-0479">Metal-binding</keyword>
<keyword evidence="4" id="KW-0677">Repeat</keyword>
<dbReference type="GO" id="GO:0008270">
    <property type="term" value="F:zinc ion binding"/>
    <property type="evidence" value="ECO:0007669"/>
    <property type="project" value="UniProtKB-KW"/>
</dbReference>
<comment type="similarity">
    <text evidence="2">Belongs to the krueppel C2H2-type zinc-finger protein family.</text>
</comment>
<protein>
    <recommendedName>
        <fullName evidence="12">C2H2-type domain-containing protein</fullName>
    </recommendedName>
</protein>
<organism evidence="13 14">
    <name type="scientific">Collybiopsis confluens</name>
    <dbReference type="NCBI Taxonomy" id="2823264"/>
    <lineage>
        <taxon>Eukaryota</taxon>
        <taxon>Fungi</taxon>
        <taxon>Dikarya</taxon>
        <taxon>Basidiomycota</taxon>
        <taxon>Agaricomycotina</taxon>
        <taxon>Agaricomycetes</taxon>
        <taxon>Agaricomycetidae</taxon>
        <taxon>Agaricales</taxon>
        <taxon>Marasmiineae</taxon>
        <taxon>Omphalotaceae</taxon>
        <taxon>Collybiopsis</taxon>
    </lineage>
</organism>
<name>A0A8H5M5B1_9AGAR</name>
<evidence type="ECO:0000259" key="12">
    <source>
        <dbReference type="PROSITE" id="PS50157"/>
    </source>
</evidence>
<evidence type="ECO:0000256" key="5">
    <source>
        <dbReference type="ARBA" id="ARBA00022771"/>
    </source>
</evidence>
<dbReference type="AlphaFoldDB" id="A0A8H5M5B1"/>
<evidence type="ECO:0000256" key="6">
    <source>
        <dbReference type="ARBA" id="ARBA00022833"/>
    </source>
</evidence>
<dbReference type="InterPro" id="IPR036236">
    <property type="entry name" value="Znf_C2H2_sf"/>
</dbReference>
<feature type="region of interest" description="Disordered" evidence="11">
    <location>
        <begin position="16"/>
        <end position="134"/>
    </location>
</feature>
<dbReference type="SMART" id="SM00355">
    <property type="entry name" value="ZnF_C2H2"/>
    <property type="match status" value="2"/>
</dbReference>
<dbReference type="FunFam" id="3.30.160.60:FF:000761">
    <property type="entry name" value="Zinc finger protein 449"/>
    <property type="match status" value="1"/>
</dbReference>
<comment type="caution">
    <text evidence="13">The sequence shown here is derived from an EMBL/GenBank/DDBJ whole genome shotgun (WGS) entry which is preliminary data.</text>
</comment>
<feature type="compositionally biased region" description="Polar residues" evidence="11">
    <location>
        <begin position="29"/>
        <end position="41"/>
    </location>
</feature>
<keyword evidence="8" id="KW-0804">Transcription</keyword>
<comment type="subcellular location">
    <subcellularLocation>
        <location evidence="1">Nucleus</location>
    </subcellularLocation>
</comment>
<reference evidence="13 14" key="1">
    <citation type="journal article" date="2020" name="ISME J.">
        <title>Uncovering the hidden diversity of litter-decomposition mechanisms in mushroom-forming fungi.</title>
        <authorList>
            <person name="Floudas D."/>
            <person name="Bentzer J."/>
            <person name="Ahren D."/>
            <person name="Johansson T."/>
            <person name="Persson P."/>
            <person name="Tunlid A."/>
        </authorList>
    </citation>
    <scope>NUCLEOTIDE SEQUENCE [LARGE SCALE GENOMIC DNA]</scope>
    <source>
        <strain evidence="13 14">CBS 406.79</strain>
    </source>
</reference>
<sequence length="271" mass="30017">MSFSLPSIQEMFPEHLLETPPNDPVGMSGSMSVTAQISEWSRNNRRGSVTLSPTSPSSSYLHPLSHDLLQGSKLSNLPPIHIPNGLSSNDEPKQIVGKSTSSRRRHSTSLPFQRERSSPRWSSEELSDEGEDKKHPCTICQKRFSRPSALRIHMNTHTGATPFLCPHPECGQEFNVKSNMVRHFKRSHSTSSKKRSQVKPSADISIVDSEQFDSLASKFSRKVILCCCATPDGVCANRKLHKAILKRLLAELSEDSDVDDQSSLTSPSPSL</sequence>
<keyword evidence="5 10" id="KW-0863">Zinc-finger</keyword>
<dbReference type="PANTHER" id="PTHR24394:SF44">
    <property type="entry name" value="ZINC FINGER PROTEIN 271-LIKE"/>
    <property type="match status" value="1"/>
</dbReference>
<feature type="compositionally biased region" description="Low complexity" evidence="11">
    <location>
        <begin position="48"/>
        <end position="69"/>
    </location>
</feature>
<keyword evidence="9" id="KW-0539">Nucleus</keyword>
<dbReference type="EMBL" id="JAACJN010000058">
    <property type="protein sequence ID" value="KAF5381428.1"/>
    <property type="molecule type" value="Genomic_DNA"/>
</dbReference>
<evidence type="ECO:0000256" key="4">
    <source>
        <dbReference type="ARBA" id="ARBA00022737"/>
    </source>
</evidence>
<evidence type="ECO:0000313" key="14">
    <source>
        <dbReference type="Proteomes" id="UP000518752"/>
    </source>
</evidence>
<evidence type="ECO:0000256" key="10">
    <source>
        <dbReference type="PROSITE-ProRule" id="PRU00042"/>
    </source>
</evidence>
<evidence type="ECO:0000256" key="7">
    <source>
        <dbReference type="ARBA" id="ARBA00023015"/>
    </source>
</evidence>
<evidence type="ECO:0000313" key="13">
    <source>
        <dbReference type="EMBL" id="KAF5381428.1"/>
    </source>
</evidence>
<keyword evidence="14" id="KW-1185">Reference proteome</keyword>
<dbReference type="Gene3D" id="3.30.160.60">
    <property type="entry name" value="Classic Zinc Finger"/>
    <property type="match status" value="2"/>
</dbReference>
<dbReference type="PROSITE" id="PS00028">
    <property type="entry name" value="ZINC_FINGER_C2H2_1"/>
    <property type="match status" value="2"/>
</dbReference>
<dbReference type="PANTHER" id="PTHR24394">
    <property type="entry name" value="ZINC FINGER PROTEIN"/>
    <property type="match status" value="1"/>
</dbReference>
<evidence type="ECO:0000256" key="9">
    <source>
        <dbReference type="ARBA" id="ARBA00023242"/>
    </source>
</evidence>